<accession>A0A1A8X1Z5</accession>
<dbReference type="PANTHER" id="PTHR34230:SF2">
    <property type="entry name" value="SPINDLE ASSEMBLY ABNORMAL PROTEIN 6 N-TERMINAL DOMAIN-CONTAINING PROTEIN"/>
    <property type="match status" value="1"/>
</dbReference>
<evidence type="ECO:0000313" key="2">
    <source>
        <dbReference type="EMBL" id="SBS99264.1"/>
    </source>
</evidence>
<gene>
    <name evidence="2" type="ORF">PMALA_068700</name>
</gene>
<reference evidence="3" key="1">
    <citation type="submission" date="2016-05" db="EMBL/GenBank/DDBJ databases">
        <authorList>
            <person name="Naeem Raeece"/>
        </authorList>
    </citation>
    <scope>NUCLEOTIDE SEQUENCE [LARGE SCALE GENOMIC DNA]</scope>
</reference>
<evidence type="ECO:0000259" key="1">
    <source>
        <dbReference type="Pfam" id="PF16531"/>
    </source>
</evidence>
<evidence type="ECO:0000313" key="3">
    <source>
        <dbReference type="Proteomes" id="UP000078597"/>
    </source>
</evidence>
<name>A0A1A8X1Z5_PLAMA</name>
<dbReference type="Gene3D" id="2.170.210.20">
    <property type="entry name" value="Spindle assembly abnormal protein 6, N-terminal domain"/>
    <property type="match status" value="1"/>
</dbReference>
<sequence length="260" mass="30486">MSKTTHTLNKPLRTVNLYSQFRIKKVTNKMNKMNKNEVNNFLCQFDFSSLEELDPSLAGGYNVCYIKEVPFEIRVEESEGRPREIGSLEIITVKILVLGEELNANRVKIELTSETDLFFHFTQTVDENTFETMQDNQKLMINFSEYLEVLIKMCNSCIREPQSFLAVFTIKKDSVAQLDFIKNMEYKFIELLNCEFTQSSEEIVKQHIAFRYNVIKSKNTIMHRRLQDVNILIKSKNPSLLMQLQKTALRQLDLMKNRKS</sequence>
<dbReference type="PANTHER" id="PTHR34230">
    <property type="entry name" value="ASSEMBLY ABNORMAL PROTEIN 6, PUTATIVE-RELATED"/>
    <property type="match status" value="1"/>
</dbReference>
<dbReference type="AlphaFoldDB" id="A0A1A8X1Z5"/>
<dbReference type="CDD" id="cd10142">
    <property type="entry name" value="HD_SAS6_N"/>
    <property type="match status" value="1"/>
</dbReference>
<protein>
    <recommendedName>
        <fullName evidence="1">Spindle assembly abnormal protein 6 N-terminal domain-containing protein</fullName>
    </recommendedName>
</protein>
<dbReference type="EMBL" id="FLQW01005635">
    <property type="protein sequence ID" value="SBS99264.1"/>
    <property type="molecule type" value="Genomic_DNA"/>
</dbReference>
<dbReference type="VEuPathDB" id="PlasmoDB:PmUG01_14033100"/>
<dbReference type="Pfam" id="PF16531">
    <property type="entry name" value="SAS-6_N"/>
    <property type="match status" value="1"/>
</dbReference>
<dbReference type="Proteomes" id="UP000078597">
    <property type="component" value="Unassembled WGS sequence"/>
</dbReference>
<dbReference type="InterPro" id="IPR032396">
    <property type="entry name" value="SAS-6_N"/>
</dbReference>
<proteinExistence type="predicted"/>
<organism evidence="2 3">
    <name type="scientific">Plasmodium malariae</name>
    <dbReference type="NCBI Taxonomy" id="5858"/>
    <lineage>
        <taxon>Eukaryota</taxon>
        <taxon>Sar</taxon>
        <taxon>Alveolata</taxon>
        <taxon>Apicomplexa</taxon>
        <taxon>Aconoidasida</taxon>
        <taxon>Haemosporida</taxon>
        <taxon>Plasmodiidae</taxon>
        <taxon>Plasmodium</taxon>
        <taxon>Plasmodium (Plasmodium)</taxon>
    </lineage>
</organism>
<dbReference type="InterPro" id="IPR038558">
    <property type="entry name" value="SAS-6_N_sf"/>
</dbReference>
<feature type="domain" description="Spindle assembly abnormal protein 6 N-terminal" evidence="1">
    <location>
        <begin position="64"/>
        <end position="196"/>
    </location>
</feature>